<feature type="region of interest" description="Disordered" evidence="1">
    <location>
        <begin position="1"/>
        <end position="89"/>
    </location>
</feature>
<evidence type="ECO:0000313" key="3">
    <source>
        <dbReference type="Proteomes" id="UP001166674"/>
    </source>
</evidence>
<name>A0AA41T472_SCICA</name>
<gene>
    <name evidence="2" type="ORF">SUZIE_169495</name>
</gene>
<protein>
    <submittedName>
        <fullName evidence="2">Leucine-rich repeat-containing protein 59</fullName>
    </submittedName>
</protein>
<keyword evidence="3" id="KW-1185">Reference proteome</keyword>
<feature type="compositionally biased region" description="Basic and acidic residues" evidence="1">
    <location>
        <begin position="7"/>
        <end position="57"/>
    </location>
</feature>
<dbReference type="AlphaFoldDB" id="A0AA41T472"/>
<reference evidence="2" key="1">
    <citation type="submission" date="2020-03" db="EMBL/GenBank/DDBJ databases">
        <title>Studies in the Genomics of Life Span.</title>
        <authorList>
            <person name="Glass D."/>
        </authorList>
    </citation>
    <scope>NUCLEOTIDE SEQUENCE</scope>
    <source>
        <strain evidence="2">SUZIE</strain>
        <tissue evidence="2">Muscle</tissue>
    </source>
</reference>
<accession>A0AA41T472</accession>
<organism evidence="2 3">
    <name type="scientific">Sciurus carolinensis</name>
    <name type="common">Eastern gray squirrel</name>
    <dbReference type="NCBI Taxonomy" id="30640"/>
    <lineage>
        <taxon>Eukaryota</taxon>
        <taxon>Metazoa</taxon>
        <taxon>Chordata</taxon>
        <taxon>Craniata</taxon>
        <taxon>Vertebrata</taxon>
        <taxon>Euteleostomi</taxon>
        <taxon>Mammalia</taxon>
        <taxon>Eutheria</taxon>
        <taxon>Euarchontoglires</taxon>
        <taxon>Glires</taxon>
        <taxon>Rodentia</taxon>
        <taxon>Sciuromorpha</taxon>
        <taxon>Sciuridae</taxon>
        <taxon>Sciurinae</taxon>
        <taxon>Sciurini</taxon>
        <taxon>Sciurus</taxon>
    </lineage>
</organism>
<comment type="caution">
    <text evidence="2">The sequence shown here is derived from an EMBL/GenBank/DDBJ whole genome shotgun (WGS) entry which is preliminary data.</text>
</comment>
<dbReference type="EMBL" id="JAATJV010383331">
    <property type="protein sequence ID" value="MBZ3882749.1"/>
    <property type="molecule type" value="Genomic_DNA"/>
</dbReference>
<evidence type="ECO:0000256" key="1">
    <source>
        <dbReference type="SAM" id="MobiDB-lite"/>
    </source>
</evidence>
<dbReference type="Proteomes" id="UP001166674">
    <property type="component" value="Unassembled WGS sequence"/>
</dbReference>
<evidence type="ECO:0000313" key="2">
    <source>
        <dbReference type="EMBL" id="MBZ3882749.1"/>
    </source>
</evidence>
<proteinExistence type="predicted"/>
<sequence>MKAVQADQERHRQRKLEGQPEAEKRWEAKQRAKEAQEPKLRKWKGTREEHQGKESDALKASMQEQEKESKKKAHQAPKSKFGSHPSNSSVETHLVLGCAEAAAATFSAVCS</sequence>